<evidence type="ECO:0000256" key="7">
    <source>
        <dbReference type="ARBA" id="ARBA00023157"/>
    </source>
</evidence>
<evidence type="ECO:0000256" key="8">
    <source>
        <dbReference type="PIRSR" id="PIRSR601461-2"/>
    </source>
</evidence>
<feature type="domain" description="Peptidase A1" evidence="10">
    <location>
        <begin position="61"/>
        <end position="180"/>
    </location>
</feature>
<dbReference type="GO" id="GO:0006508">
    <property type="term" value="P:proteolysis"/>
    <property type="evidence" value="ECO:0007669"/>
    <property type="project" value="UniProtKB-KW"/>
</dbReference>
<feature type="disulfide bond" evidence="8">
    <location>
        <begin position="90"/>
        <end position="96"/>
    </location>
</feature>
<evidence type="ECO:0000313" key="11">
    <source>
        <dbReference type="EMBL" id="CAG8610432.1"/>
    </source>
</evidence>
<evidence type="ECO:0000256" key="4">
    <source>
        <dbReference type="ARBA" id="ARBA00022750"/>
    </source>
</evidence>
<keyword evidence="6" id="KW-0865">Zymogen</keyword>
<evidence type="ECO:0000259" key="10">
    <source>
        <dbReference type="PROSITE" id="PS51767"/>
    </source>
</evidence>
<evidence type="ECO:0000256" key="3">
    <source>
        <dbReference type="ARBA" id="ARBA00022729"/>
    </source>
</evidence>
<reference evidence="11" key="1">
    <citation type="submission" date="2021-06" db="EMBL/GenBank/DDBJ databases">
        <authorList>
            <person name="Kallberg Y."/>
            <person name="Tangrot J."/>
            <person name="Rosling A."/>
        </authorList>
    </citation>
    <scope>NUCLEOTIDE SEQUENCE</scope>
    <source>
        <strain evidence="11">IA702</strain>
    </source>
</reference>
<comment type="similarity">
    <text evidence="1">Belongs to the peptidase A1 family.</text>
</comment>
<dbReference type="SUPFAM" id="SSF50630">
    <property type="entry name" value="Acid proteases"/>
    <property type="match status" value="1"/>
</dbReference>
<keyword evidence="2" id="KW-0645">Protease</keyword>
<dbReference type="Proteomes" id="UP000789572">
    <property type="component" value="Unassembled WGS sequence"/>
</dbReference>
<gene>
    <name evidence="11" type="ORF">POCULU_LOCUS7920</name>
</gene>
<evidence type="ECO:0000313" key="12">
    <source>
        <dbReference type="Proteomes" id="UP000789572"/>
    </source>
</evidence>
<keyword evidence="4" id="KW-0064">Aspartyl protease</keyword>
<proteinExistence type="inferred from homology"/>
<dbReference type="InterPro" id="IPR033121">
    <property type="entry name" value="PEPTIDASE_A1"/>
</dbReference>
<dbReference type="InterPro" id="IPR001461">
    <property type="entry name" value="Aspartic_peptidase_A1"/>
</dbReference>
<name>A0A9N9CPG7_9GLOM</name>
<keyword evidence="5" id="KW-0378">Hydrolase</keyword>
<sequence length="180" mass="19461">MKLVCIIFVAIASIVSINAVPTSKRLADSMTNEKDSIADRTFKKAPVNVPIFNTGEVSPLYYAEIEISKQKFNVCLDTGSADLWLPHPSCHDDIACMGKKSFDFTKSPTFSTENKQFLNGYGFGNVSGIVATDDISMGGLTAHGQIFGLALHETYNYGNSKFDGIMGMSLGRADIPGYIG</sequence>
<dbReference type="CDD" id="cd05471">
    <property type="entry name" value="pepsin_like"/>
    <property type="match status" value="1"/>
</dbReference>
<evidence type="ECO:0000256" key="5">
    <source>
        <dbReference type="ARBA" id="ARBA00022801"/>
    </source>
</evidence>
<dbReference type="PROSITE" id="PS51767">
    <property type="entry name" value="PEPTIDASE_A1"/>
    <property type="match status" value="1"/>
</dbReference>
<evidence type="ECO:0000256" key="2">
    <source>
        <dbReference type="ARBA" id="ARBA00022670"/>
    </source>
</evidence>
<dbReference type="GO" id="GO:0004190">
    <property type="term" value="F:aspartic-type endopeptidase activity"/>
    <property type="evidence" value="ECO:0007669"/>
    <property type="project" value="UniProtKB-KW"/>
</dbReference>
<dbReference type="Pfam" id="PF00026">
    <property type="entry name" value="Asp"/>
    <property type="match status" value="1"/>
</dbReference>
<dbReference type="Gene3D" id="2.40.70.10">
    <property type="entry name" value="Acid Proteases"/>
    <property type="match status" value="1"/>
</dbReference>
<dbReference type="AlphaFoldDB" id="A0A9N9CPG7"/>
<dbReference type="EMBL" id="CAJVPJ010002007">
    <property type="protein sequence ID" value="CAG8610432.1"/>
    <property type="molecule type" value="Genomic_DNA"/>
</dbReference>
<keyword evidence="3 9" id="KW-0732">Signal</keyword>
<evidence type="ECO:0000256" key="1">
    <source>
        <dbReference type="ARBA" id="ARBA00007447"/>
    </source>
</evidence>
<keyword evidence="7 8" id="KW-1015">Disulfide bond</keyword>
<dbReference type="InterPro" id="IPR021109">
    <property type="entry name" value="Peptidase_aspartic_dom_sf"/>
</dbReference>
<dbReference type="PANTHER" id="PTHR47966:SF51">
    <property type="entry name" value="BETA-SITE APP-CLEAVING ENZYME, ISOFORM A-RELATED"/>
    <property type="match status" value="1"/>
</dbReference>
<evidence type="ECO:0000256" key="9">
    <source>
        <dbReference type="SAM" id="SignalP"/>
    </source>
</evidence>
<protein>
    <submittedName>
        <fullName evidence="11">1789_t:CDS:1</fullName>
    </submittedName>
</protein>
<dbReference type="PANTHER" id="PTHR47966">
    <property type="entry name" value="BETA-SITE APP-CLEAVING ENZYME, ISOFORM A-RELATED"/>
    <property type="match status" value="1"/>
</dbReference>
<feature type="non-terminal residue" evidence="11">
    <location>
        <position position="1"/>
    </location>
</feature>
<feature type="signal peptide" evidence="9">
    <location>
        <begin position="1"/>
        <end position="19"/>
    </location>
</feature>
<evidence type="ECO:0000256" key="6">
    <source>
        <dbReference type="ARBA" id="ARBA00023145"/>
    </source>
</evidence>
<keyword evidence="12" id="KW-1185">Reference proteome</keyword>
<organism evidence="11 12">
    <name type="scientific">Paraglomus occultum</name>
    <dbReference type="NCBI Taxonomy" id="144539"/>
    <lineage>
        <taxon>Eukaryota</taxon>
        <taxon>Fungi</taxon>
        <taxon>Fungi incertae sedis</taxon>
        <taxon>Mucoromycota</taxon>
        <taxon>Glomeromycotina</taxon>
        <taxon>Glomeromycetes</taxon>
        <taxon>Paraglomerales</taxon>
        <taxon>Paraglomeraceae</taxon>
        <taxon>Paraglomus</taxon>
    </lineage>
</organism>
<dbReference type="OrthoDB" id="15189at2759"/>
<feature type="chain" id="PRO_5040353873" evidence="9">
    <location>
        <begin position="20"/>
        <end position="180"/>
    </location>
</feature>
<dbReference type="InterPro" id="IPR034164">
    <property type="entry name" value="Pepsin-like_dom"/>
</dbReference>
<dbReference type="FunFam" id="2.40.70.10:FF:000008">
    <property type="entry name" value="Cathepsin D"/>
    <property type="match status" value="1"/>
</dbReference>
<comment type="caution">
    <text evidence="11">The sequence shown here is derived from an EMBL/GenBank/DDBJ whole genome shotgun (WGS) entry which is preliminary data.</text>
</comment>
<accession>A0A9N9CPG7</accession>